<feature type="region of interest" description="Disordered" evidence="1">
    <location>
        <begin position="146"/>
        <end position="173"/>
    </location>
</feature>
<dbReference type="PANTHER" id="PTHR47174">
    <property type="entry name" value="BRIDGING INTEGRATOR 3"/>
    <property type="match status" value="1"/>
</dbReference>
<dbReference type="GO" id="GO:0043332">
    <property type="term" value="C:mating projection tip"/>
    <property type="evidence" value="ECO:0007669"/>
    <property type="project" value="TreeGrafter"/>
</dbReference>
<dbReference type="InterPro" id="IPR027267">
    <property type="entry name" value="AH/BAR_dom_sf"/>
</dbReference>
<evidence type="ECO:0000313" key="3">
    <source>
        <dbReference type="Proteomes" id="UP000191024"/>
    </source>
</evidence>
<dbReference type="GO" id="GO:0031097">
    <property type="term" value="C:medial cortex"/>
    <property type="evidence" value="ECO:0007669"/>
    <property type="project" value="TreeGrafter"/>
</dbReference>
<evidence type="ECO:0000313" key="2">
    <source>
        <dbReference type="EMBL" id="SCV02608.1"/>
    </source>
</evidence>
<gene>
    <name evidence="2" type="ORF">LAMI_0H01090G</name>
</gene>
<dbReference type="GO" id="GO:1990528">
    <property type="term" value="C:Rvs161p-Rvs167p complex"/>
    <property type="evidence" value="ECO:0007669"/>
    <property type="project" value="TreeGrafter"/>
</dbReference>
<reference evidence="3" key="1">
    <citation type="submission" date="2016-03" db="EMBL/GenBank/DDBJ databases">
        <authorList>
            <person name="Devillers H."/>
        </authorList>
    </citation>
    <scope>NUCLEOTIDE SEQUENCE [LARGE SCALE GENOMIC DNA]</scope>
</reference>
<accession>A0A1G4KDT6</accession>
<sequence length="373" mass="42466">MARHKSRGRRKNPEGLKKSLPLTKCFQSKIGPGVALGAMEFLNRASSNSRCRIQKMINDKDFVQWREKLQRTPHYIRQQFEIGTGAITCDEGFDSLENEFKKVESSVAALVAYHDAFTEALSAFTEHAVKIRDLLELILDVNCSSASSMPLSSAKSATFKDPGSESRREQEWMSSVGLMTAAGSAAPAQPPRGPNLQSKIGEDIMFLEDRVRQPLAVIKDLCIRVRRTLRERQILVADLNFATNRFNRLETRAKLHDGADCKPRERLQARRDLELEKLRYESLNVMLKSELAVFLDAFKHLLRDWFSNFYYNVYTIYYNLHMFSTKNKATLQKPDGGLPSWHTIVEDFRARAELLGSPKVCLSLPTPDHQPSL</sequence>
<keyword evidence="3" id="KW-1185">Reference proteome</keyword>
<dbReference type="InterPro" id="IPR046982">
    <property type="entry name" value="BIN3/RVS161-like"/>
</dbReference>
<dbReference type="GO" id="GO:0051666">
    <property type="term" value="P:actin cortical patch localization"/>
    <property type="evidence" value="ECO:0007669"/>
    <property type="project" value="InterPro"/>
</dbReference>
<dbReference type="GO" id="GO:0008289">
    <property type="term" value="F:lipid binding"/>
    <property type="evidence" value="ECO:0007669"/>
    <property type="project" value="TreeGrafter"/>
</dbReference>
<dbReference type="EMBL" id="LT598468">
    <property type="protein sequence ID" value="SCV02608.1"/>
    <property type="molecule type" value="Genomic_DNA"/>
</dbReference>
<feature type="compositionally biased region" description="Low complexity" evidence="1">
    <location>
        <begin position="146"/>
        <end position="157"/>
    </location>
</feature>
<dbReference type="STRING" id="1230905.A0A1G4KDT6"/>
<dbReference type="Gene3D" id="1.20.1270.60">
    <property type="entry name" value="Arfaptin homology (AH) domain/BAR domain"/>
    <property type="match status" value="1"/>
</dbReference>
<dbReference type="GO" id="GO:0030479">
    <property type="term" value="C:actin cortical patch"/>
    <property type="evidence" value="ECO:0007669"/>
    <property type="project" value="TreeGrafter"/>
</dbReference>
<proteinExistence type="predicted"/>
<dbReference type="PANTHER" id="PTHR47174:SF1">
    <property type="entry name" value="REDUCED VIABILITY UPON STARVATION PROTEIN 167"/>
    <property type="match status" value="1"/>
</dbReference>
<evidence type="ECO:0000256" key="1">
    <source>
        <dbReference type="SAM" id="MobiDB-lite"/>
    </source>
</evidence>
<dbReference type="OrthoDB" id="10255128at2759"/>
<dbReference type="GO" id="GO:0006897">
    <property type="term" value="P:endocytosis"/>
    <property type="evidence" value="ECO:0007669"/>
    <property type="project" value="InterPro"/>
</dbReference>
<protein>
    <submittedName>
        <fullName evidence="2">LAMI_0H01090g1_1</fullName>
    </submittedName>
</protein>
<feature type="compositionally biased region" description="Basic and acidic residues" evidence="1">
    <location>
        <begin position="162"/>
        <end position="171"/>
    </location>
</feature>
<dbReference type="GO" id="GO:0097320">
    <property type="term" value="P:plasma membrane tubulation"/>
    <property type="evidence" value="ECO:0007669"/>
    <property type="project" value="TreeGrafter"/>
</dbReference>
<dbReference type="SUPFAM" id="SSF103657">
    <property type="entry name" value="BAR/IMD domain-like"/>
    <property type="match status" value="1"/>
</dbReference>
<dbReference type="AlphaFoldDB" id="A0A1G4KDT6"/>
<dbReference type="Proteomes" id="UP000191024">
    <property type="component" value="Chromosome H"/>
</dbReference>
<name>A0A1G4KDT6_9SACH</name>
<organism evidence="2 3">
    <name type="scientific">Lachancea mirantina</name>
    <dbReference type="NCBI Taxonomy" id="1230905"/>
    <lineage>
        <taxon>Eukaryota</taxon>
        <taxon>Fungi</taxon>
        <taxon>Dikarya</taxon>
        <taxon>Ascomycota</taxon>
        <taxon>Saccharomycotina</taxon>
        <taxon>Saccharomycetes</taxon>
        <taxon>Saccharomycetales</taxon>
        <taxon>Saccharomycetaceae</taxon>
        <taxon>Lachancea</taxon>
    </lineage>
</organism>